<comment type="caution">
    <text evidence="9">The sequence shown here is derived from an EMBL/GenBank/DDBJ whole genome shotgun (WGS) entry which is preliminary data.</text>
</comment>
<keyword evidence="4" id="KW-0813">Transport</keyword>
<keyword evidence="7" id="KW-0472">Membrane</keyword>
<organism evidence="9 10">
    <name type="scientific">Lojkania enalia</name>
    <dbReference type="NCBI Taxonomy" id="147567"/>
    <lineage>
        <taxon>Eukaryota</taxon>
        <taxon>Fungi</taxon>
        <taxon>Dikarya</taxon>
        <taxon>Ascomycota</taxon>
        <taxon>Pezizomycotina</taxon>
        <taxon>Dothideomycetes</taxon>
        <taxon>Pleosporomycetidae</taxon>
        <taxon>Pleosporales</taxon>
        <taxon>Pleosporales incertae sedis</taxon>
        <taxon>Lojkania</taxon>
    </lineage>
</organism>
<evidence type="ECO:0000313" key="9">
    <source>
        <dbReference type="EMBL" id="KAF2264289.1"/>
    </source>
</evidence>
<dbReference type="GO" id="GO:0000139">
    <property type="term" value="C:Golgi membrane"/>
    <property type="evidence" value="ECO:0007669"/>
    <property type="project" value="UniProtKB-SubCell"/>
</dbReference>
<dbReference type="EMBL" id="ML986617">
    <property type="protein sequence ID" value="KAF2264289.1"/>
    <property type="molecule type" value="Genomic_DNA"/>
</dbReference>
<evidence type="ECO:0000256" key="3">
    <source>
        <dbReference type="ARBA" id="ARBA00020978"/>
    </source>
</evidence>
<dbReference type="GO" id="GO:0006891">
    <property type="term" value="P:intra-Golgi vesicle-mediated transport"/>
    <property type="evidence" value="ECO:0007669"/>
    <property type="project" value="InterPro"/>
</dbReference>
<dbReference type="Proteomes" id="UP000800093">
    <property type="component" value="Unassembled WGS sequence"/>
</dbReference>
<proteinExistence type="inferred from homology"/>
<sequence length="793" mass="88811">MATEAPDPRTFKSWEDAFQYPIPVVRKLEGQLRSNAGENREKLRSLVGASYRDLLDTAGTIIDMEARMEQVEAKLAKIGQNCNSRGLDRTSSNAVKMDIYNRSRDLERYTFASQLSVLRNCPIVTSRLIRGEGSYLLIAKVLVISRFIHTGLSQSKHKPPMVDKLRDKLGTLRQKLLRRIDRQLASTAGDSTTLVESMCAYSLATSSTPTEVLQHFHRVRKEEIIKSLRHNEGLSKHGVDALKLCIQTCQDTQTIFPRRLADSLSKLKAQPLVQDPDVRALHELNLDIHDRWIGDKARNYTPQPRHDELQKSEAERILDQWSKQAISAFLKSIKAALEQTEDLKAVASLRQEVIETWILSGARMTGVKSANVLDDLRDAMNNQLEKIVRNRTQSLRTIVSTLSETLQAASLTPEEATMSLWSTTSTSIDRSNGAESFKSIILNTHQGRDGKVVRVVSTYDKWIESVLEVKGIIKTMKETRWDDTFADDVEDSDDGFGESKQTLLSDDDPRLLEEVTQGALSEALLSLGKSFAQIVNRSISDQGDRSVSQATFILRVVREIIDRVPRLRLQDKSTPLATPFTSDILKPLHATIAESTVHPAIRTYEKTAASAIKAASKSQILWEGNPPLPTQPSPSAFRFLQVLNKSMASHGSDLWSPAGVQVLKALSREEVSKIWQDLFDNMIATAEVANQSGASEQRSDVKAADDSSKSEEGAEKSKHPSNAEELRAQKLIQLLFDILYIERYLSTTNKSSTNHIVQMMHAASRIDKKMFSRLNEKAADYARKTYLLFALLA</sequence>
<evidence type="ECO:0000256" key="1">
    <source>
        <dbReference type="ARBA" id="ARBA00004395"/>
    </source>
</evidence>
<evidence type="ECO:0000256" key="4">
    <source>
        <dbReference type="ARBA" id="ARBA00022448"/>
    </source>
</evidence>
<dbReference type="OrthoDB" id="46189at2759"/>
<dbReference type="PANTHER" id="PTHR31658">
    <property type="entry name" value="CONSERVED OLIGOMERIC GOLGI COMPLEX SUBUNIT 1"/>
    <property type="match status" value="1"/>
</dbReference>
<name>A0A9P4KDV7_9PLEO</name>
<evidence type="ECO:0000256" key="8">
    <source>
        <dbReference type="SAM" id="MobiDB-lite"/>
    </source>
</evidence>
<dbReference type="GO" id="GO:0017119">
    <property type="term" value="C:Golgi transport complex"/>
    <property type="evidence" value="ECO:0007669"/>
    <property type="project" value="InterPro"/>
</dbReference>
<dbReference type="AlphaFoldDB" id="A0A9P4KDV7"/>
<feature type="compositionally biased region" description="Basic and acidic residues" evidence="8">
    <location>
        <begin position="697"/>
        <end position="723"/>
    </location>
</feature>
<keyword evidence="10" id="KW-1185">Reference proteome</keyword>
<dbReference type="InterPro" id="IPR033370">
    <property type="entry name" value="COG1"/>
</dbReference>
<keyword evidence="6" id="KW-0333">Golgi apparatus</keyword>
<evidence type="ECO:0000256" key="2">
    <source>
        <dbReference type="ARBA" id="ARBA00006653"/>
    </source>
</evidence>
<gene>
    <name evidence="9" type="ORF">CC78DRAFT_580593</name>
</gene>
<comment type="subcellular location">
    <subcellularLocation>
        <location evidence="1">Golgi apparatus membrane</location>
        <topology evidence="1">Peripheral membrane protein</topology>
    </subcellularLocation>
</comment>
<dbReference type="Pfam" id="PF08700">
    <property type="entry name" value="VPS51_Exo84_N"/>
    <property type="match status" value="1"/>
</dbReference>
<keyword evidence="5" id="KW-0653">Protein transport</keyword>
<evidence type="ECO:0000256" key="7">
    <source>
        <dbReference type="ARBA" id="ARBA00023136"/>
    </source>
</evidence>
<evidence type="ECO:0000313" key="10">
    <source>
        <dbReference type="Proteomes" id="UP000800093"/>
    </source>
</evidence>
<reference evidence="10" key="1">
    <citation type="journal article" date="2020" name="Stud. Mycol.">
        <title>101 Dothideomycetes genomes: A test case for predicting lifestyles and emergence of pathogens.</title>
        <authorList>
            <person name="Haridas S."/>
            <person name="Albert R."/>
            <person name="Binder M."/>
            <person name="Bloem J."/>
            <person name="LaButti K."/>
            <person name="Salamov A."/>
            <person name="Andreopoulos B."/>
            <person name="Baker S."/>
            <person name="Barry K."/>
            <person name="Bills G."/>
            <person name="Bluhm B."/>
            <person name="Cannon C."/>
            <person name="Castanera R."/>
            <person name="Culley D."/>
            <person name="Daum C."/>
            <person name="Ezra D."/>
            <person name="Gonzalez J."/>
            <person name="Henrissat B."/>
            <person name="Kuo A."/>
            <person name="Liang C."/>
            <person name="Lipzen A."/>
            <person name="Lutzoni F."/>
            <person name="Magnuson J."/>
            <person name="Mondo S."/>
            <person name="Nolan M."/>
            <person name="Ohm R."/>
            <person name="Pangilinan J."/>
            <person name="Park H.-J."/>
            <person name="Ramirez L."/>
            <person name="Alfaro M."/>
            <person name="Sun H."/>
            <person name="Tritt A."/>
            <person name="Yoshinaga Y."/>
            <person name="Zwiers L.-H."/>
            <person name="Turgeon B."/>
            <person name="Goodwin S."/>
            <person name="Spatafora J."/>
            <person name="Crous P."/>
            <person name="Grigoriev I."/>
        </authorList>
    </citation>
    <scope>NUCLEOTIDE SEQUENCE [LARGE SCALE GENOMIC DNA]</scope>
    <source>
        <strain evidence="10">CBS 304.66</strain>
    </source>
</reference>
<dbReference type="PANTHER" id="PTHR31658:SF0">
    <property type="entry name" value="CONSERVED OLIGOMERIC GOLGI COMPLEX SUBUNIT 1"/>
    <property type="match status" value="1"/>
</dbReference>
<dbReference type="GO" id="GO:0015031">
    <property type="term" value="P:protein transport"/>
    <property type="evidence" value="ECO:0007669"/>
    <property type="project" value="UniProtKB-KW"/>
</dbReference>
<accession>A0A9P4KDV7</accession>
<evidence type="ECO:0000256" key="5">
    <source>
        <dbReference type="ARBA" id="ARBA00022927"/>
    </source>
</evidence>
<evidence type="ECO:0000256" key="6">
    <source>
        <dbReference type="ARBA" id="ARBA00023034"/>
    </source>
</evidence>
<comment type="similarity">
    <text evidence="2">Belongs to the COG1 family.</text>
</comment>
<feature type="region of interest" description="Disordered" evidence="8">
    <location>
        <begin position="690"/>
        <end position="723"/>
    </location>
</feature>
<protein>
    <recommendedName>
        <fullName evidence="3">Conserved oligomeric Golgi complex subunit 1</fullName>
    </recommendedName>
</protein>